<sequence length="194" mass="20846">MIPVPTLHSPHQGGSDAAHSRTPPTPTSSPPPTDDRSTRQSTPPLADDRPTPTVVPLIGGGLTEERIMKTYAQAVLWLVLAFMAKGSRGFTVPADVDMPPHTESVFYWSSVTFTYYEFTNEYGNLFFLHSEEGPHPRAFASSAVAAAGPCLGPGQGSRSSSGYWASGYSSSTSLLQSARESEEERSNLVLSAQR</sequence>
<reference evidence="2" key="1">
    <citation type="submission" date="2020-08" db="EMBL/GenBank/DDBJ databases">
        <title>Plant Genome Project.</title>
        <authorList>
            <person name="Zhang R.-G."/>
        </authorList>
    </citation>
    <scope>NUCLEOTIDE SEQUENCE</scope>
    <source>
        <strain evidence="2">WSP0</strain>
        <tissue evidence="2">Leaf</tissue>
    </source>
</reference>
<evidence type="ECO:0000313" key="2">
    <source>
        <dbReference type="EMBL" id="KAG5554353.1"/>
    </source>
</evidence>
<dbReference type="Proteomes" id="UP000823749">
    <property type="component" value="Chromosome 4"/>
</dbReference>
<proteinExistence type="predicted"/>
<feature type="region of interest" description="Disordered" evidence="1">
    <location>
        <begin position="1"/>
        <end position="53"/>
    </location>
</feature>
<dbReference type="EMBL" id="JACTNZ010000004">
    <property type="protein sequence ID" value="KAG5554353.1"/>
    <property type="molecule type" value="Genomic_DNA"/>
</dbReference>
<comment type="caution">
    <text evidence="2">The sequence shown here is derived from an EMBL/GenBank/DDBJ whole genome shotgun (WGS) entry which is preliminary data.</text>
</comment>
<feature type="region of interest" description="Disordered" evidence="1">
    <location>
        <begin position="175"/>
        <end position="194"/>
    </location>
</feature>
<accession>A0AAV6KP02</accession>
<protein>
    <submittedName>
        <fullName evidence="2">Uncharacterized protein</fullName>
    </submittedName>
</protein>
<evidence type="ECO:0000256" key="1">
    <source>
        <dbReference type="SAM" id="MobiDB-lite"/>
    </source>
</evidence>
<evidence type="ECO:0000313" key="3">
    <source>
        <dbReference type="Proteomes" id="UP000823749"/>
    </source>
</evidence>
<organism evidence="2 3">
    <name type="scientific">Rhododendron griersonianum</name>
    <dbReference type="NCBI Taxonomy" id="479676"/>
    <lineage>
        <taxon>Eukaryota</taxon>
        <taxon>Viridiplantae</taxon>
        <taxon>Streptophyta</taxon>
        <taxon>Embryophyta</taxon>
        <taxon>Tracheophyta</taxon>
        <taxon>Spermatophyta</taxon>
        <taxon>Magnoliopsida</taxon>
        <taxon>eudicotyledons</taxon>
        <taxon>Gunneridae</taxon>
        <taxon>Pentapetalae</taxon>
        <taxon>asterids</taxon>
        <taxon>Ericales</taxon>
        <taxon>Ericaceae</taxon>
        <taxon>Ericoideae</taxon>
        <taxon>Rhodoreae</taxon>
        <taxon>Rhododendron</taxon>
    </lineage>
</organism>
<keyword evidence="3" id="KW-1185">Reference proteome</keyword>
<gene>
    <name evidence="2" type="ORF">RHGRI_012019</name>
</gene>
<name>A0AAV6KP02_9ERIC</name>
<feature type="compositionally biased region" description="Pro residues" evidence="1">
    <location>
        <begin position="23"/>
        <end position="32"/>
    </location>
</feature>
<dbReference type="AlphaFoldDB" id="A0AAV6KP02"/>